<organism evidence="1 2">
    <name type="scientific">Mesorhabditis belari</name>
    <dbReference type="NCBI Taxonomy" id="2138241"/>
    <lineage>
        <taxon>Eukaryota</taxon>
        <taxon>Metazoa</taxon>
        <taxon>Ecdysozoa</taxon>
        <taxon>Nematoda</taxon>
        <taxon>Chromadorea</taxon>
        <taxon>Rhabditida</taxon>
        <taxon>Rhabditina</taxon>
        <taxon>Rhabditomorpha</taxon>
        <taxon>Rhabditoidea</taxon>
        <taxon>Rhabditidae</taxon>
        <taxon>Mesorhabditinae</taxon>
        <taxon>Mesorhabditis</taxon>
    </lineage>
</organism>
<keyword evidence="1" id="KW-1185">Reference proteome</keyword>
<dbReference type="Proteomes" id="UP000887575">
    <property type="component" value="Unassembled WGS sequence"/>
</dbReference>
<protein>
    <submittedName>
        <fullName evidence="2">Uncharacterized protein</fullName>
    </submittedName>
</protein>
<evidence type="ECO:0000313" key="1">
    <source>
        <dbReference type="Proteomes" id="UP000887575"/>
    </source>
</evidence>
<dbReference type="WBParaSite" id="MBELARI_LOCUS16459">
    <property type="protein sequence ID" value="MBELARI_LOCUS16459"/>
    <property type="gene ID" value="MBELARI_LOCUS16459"/>
</dbReference>
<evidence type="ECO:0000313" key="2">
    <source>
        <dbReference type="WBParaSite" id="MBELARI_LOCUS16459"/>
    </source>
</evidence>
<accession>A0AAF3ER19</accession>
<dbReference type="AlphaFoldDB" id="A0AAF3ER19"/>
<name>A0AAF3ER19_9BILA</name>
<reference evidence="2" key="1">
    <citation type="submission" date="2024-02" db="UniProtKB">
        <authorList>
            <consortium name="WormBaseParasite"/>
        </authorList>
    </citation>
    <scope>IDENTIFICATION</scope>
</reference>
<sequence length="369" mass="44582">MNVETLKYCTMRRVAMLLVEKQLRWRRLTEVALTLKDIIRALKLPLKIRKVLQEAVSMLLREVQRWADKHVEMFPFQAVKKGRTPRSEHVRTFQPWIVWKQNRLEIDDLQTAKSIMENECKSWAQMRWQFACCYAMEDEILDDWKYDRHRRTTFKKTLSNHPVYDFWSTLYETRWEAMFETERRLPNQIMTQCFIFALTNGYFELVKFLWNKIGPGHREYVGLLQWKAFCFRCRDRDTMRFVCGKLCEVNARSIARITWCTFFDAFYKAVNNEETDKVIEQKNRCKVEFLLANCCDVLRRRLLGMENFRVISDAFRYNLEDLFTLFLEHLDKEDLRAAREVVDRIQDRTKSCHGGGMQRMILRKQMTFS</sequence>
<proteinExistence type="predicted"/>